<evidence type="ECO:0000313" key="2">
    <source>
        <dbReference type="Proteomes" id="UP001501175"/>
    </source>
</evidence>
<reference evidence="2" key="1">
    <citation type="journal article" date="2019" name="Int. J. Syst. Evol. Microbiol.">
        <title>The Global Catalogue of Microorganisms (GCM) 10K type strain sequencing project: providing services to taxonomists for standard genome sequencing and annotation.</title>
        <authorList>
            <consortium name="The Broad Institute Genomics Platform"/>
            <consortium name="The Broad Institute Genome Sequencing Center for Infectious Disease"/>
            <person name="Wu L."/>
            <person name="Ma J."/>
        </authorList>
    </citation>
    <scope>NUCLEOTIDE SEQUENCE [LARGE SCALE GENOMIC DNA]</scope>
    <source>
        <strain evidence="2">JCM 17927</strain>
    </source>
</reference>
<gene>
    <name evidence="1" type="ORF">GCM10023189_32800</name>
</gene>
<dbReference type="EMBL" id="BAABHD010000031">
    <property type="protein sequence ID" value="GAA4459309.1"/>
    <property type="molecule type" value="Genomic_DNA"/>
</dbReference>
<name>A0ABP8N0P0_9BACT</name>
<organism evidence="1 2">
    <name type="scientific">Nibrella saemangeumensis</name>
    <dbReference type="NCBI Taxonomy" id="1084526"/>
    <lineage>
        <taxon>Bacteria</taxon>
        <taxon>Pseudomonadati</taxon>
        <taxon>Bacteroidota</taxon>
        <taxon>Cytophagia</taxon>
        <taxon>Cytophagales</taxon>
        <taxon>Spirosomataceae</taxon>
        <taxon>Nibrella</taxon>
    </lineage>
</organism>
<protein>
    <submittedName>
        <fullName evidence="1">Uncharacterized protein</fullName>
    </submittedName>
</protein>
<proteinExistence type="predicted"/>
<sequence>MAELGTTDEQIVEAAQKYLTLRKKANELASSASDELLSGSAGSVYLKRMGHRPLTTEDVDRLINTLGCEEDRESLLAFQQAQESLNQRLGNAHYLRLILEQADISQDSYYSRRKRPDLWRPEQMISLVEVLQRLRL</sequence>
<evidence type="ECO:0000313" key="1">
    <source>
        <dbReference type="EMBL" id="GAA4459309.1"/>
    </source>
</evidence>
<accession>A0ABP8N0P0</accession>
<comment type="caution">
    <text evidence="1">The sequence shown here is derived from an EMBL/GenBank/DDBJ whole genome shotgun (WGS) entry which is preliminary data.</text>
</comment>
<dbReference type="RefSeq" id="WP_345244955.1">
    <property type="nucleotide sequence ID" value="NZ_BAABHD010000031.1"/>
</dbReference>
<keyword evidence="2" id="KW-1185">Reference proteome</keyword>
<dbReference type="Proteomes" id="UP001501175">
    <property type="component" value="Unassembled WGS sequence"/>
</dbReference>